<dbReference type="Proteomes" id="UP001161580">
    <property type="component" value="Unassembled WGS sequence"/>
</dbReference>
<dbReference type="InterPro" id="IPR045601">
    <property type="entry name" value="DUF6455"/>
</dbReference>
<organism evidence="2 3">
    <name type="scientific">Ferirhizobium litorale</name>
    <dbReference type="NCBI Taxonomy" id="2927786"/>
    <lineage>
        <taxon>Bacteria</taxon>
        <taxon>Pseudomonadati</taxon>
        <taxon>Pseudomonadota</taxon>
        <taxon>Alphaproteobacteria</taxon>
        <taxon>Hyphomicrobiales</taxon>
        <taxon>Rhizobiaceae</taxon>
        <taxon>Ferirhizobium</taxon>
    </lineage>
</organism>
<keyword evidence="3" id="KW-1185">Reference proteome</keyword>
<dbReference type="RefSeq" id="WP_311785315.1">
    <property type="nucleotide sequence ID" value="NZ_JALDYY010000002.1"/>
</dbReference>
<gene>
    <name evidence="2" type="ORF">MRS75_03420</name>
</gene>
<comment type="caution">
    <text evidence="2">The sequence shown here is derived from an EMBL/GenBank/DDBJ whole genome shotgun (WGS) entry which is preliminary data.</text>
</comment>
<reference evidence="2" key="1">
    <citation type="submission" date="2022-03" db="EMBL/GenBank/DDBJ databases">
        <title>Fererhizobium litorale gen. nov., sp. nov., isolated from sandy sediments of the Sea of Japan seashore.</title>
        <authorList>
            <person name="Romanenko L."/>
            <person name="Kurilenko V."/>
            <person name="Otstavnykh N."/>
            <person name="Svetashev V."/>
            <person name="Tekutyeva L."/>
            <person name="Isaeva M."/>
            <person name="Mikhailov V."/>
        </authorList>
    </citation>
    <scope>NUCLEOTIDE SEQUENCE</scope>
    <source>
        <strain evidence="2">KMM 9576</strain>
    </source>
</reference>
<dbReference type="EMBL" id="JALDYZ010000002">
    <property type="protein sequence ID" value="MDI7921130.1"/>
    <property type="molecule type" value="Genomic_DNA"/>
</dbReference>
<proteinExistence type="predicted"/>
<evidence type="ECO:0000313" key="3">
    <source>
        <dbReference type="Proteomes" id="UP001161580"/>
    </source>
</evidence>
<accession>A0AAE3QA19</accession>
<dbReference type="AlphaFoldDB" id="A0AAE3QA19"/>
<evidence type="ECO:0000313" key="2">
    <source>
        <dbReference type="EMBL" id="MDI7921130.1"/>
    </source>
</evidence>
<dbReference type="Pfam" id="PF20056">
    <property type="entry name" value="DUF6455"/>
    <property type="match status" value="1"/>
</dbReference>
<protein>
    <submittedName>
        <fullName evidence="2">DUF6455 family protein</fullName>
    </submittedName>
</protein>
<name>A0AAE3QA19_9HYPH</name>
<evidence type="ECO:0000259" key="1">
    <source>
        <dbReference type="Pfam" id="PF20056"/>
    </source>
</evidence>
<sequence length="141" mass="15357">MRPTTSQTAYAIAAQIRSWWQERCRTTGNLHALGALTAGDLDHLARDCGATAEQLIELAARGPHAADEMHVLLRRLGIEETAAATSDSLLVREMAVTCSLCRAKAQCRNDIAADRYHGECPGYCGNKEALEHLRAEPTGNR</sequence>
<feature type="domain" description="DUF6455" evidence="1">
    <location>
        <begin position="66"/>
        <end position="135"/>
    </location>
</feature>